<sequence length="115" mass="12952">MSSIEQLITPQYVYSNIVEHLRSQLNVGTLSSTDLKDLQITEVEVAAFGSRYHFNVDYTRIEEEKASIIALATPVNPRKEPVSVTRTVVGYLEETLEPGATRPTFNFQARFATED</sequence>
<organism evidence="1 2">
    <name type="scientific">Dickeya phage RC-2014</name>
    <dbReference type="NCBI Taxonomy" id="1477406"/>
    <lineage>
        <taxon>Viruses</taxon>
        <taxon>Duplodnaviria</taxon>
        <taxon>Heunggongvirae</taxon>
        <taxon>Uroviricota</taxon>
        <taxon>Caudoviricetes</taxon>
        <taxon>Pantevenvirales</taxon>
        <taxon>Ackermannviridae</taxon>
        <taxon>Aglimvirinae</taxon>
        <taxon>Limestonevirus</taxon>
        <taxon>Limestonevirus RC2014</taxon>
    </lineage>
</organism>
<reference evidence="1 2" key="1">
    <citation type="journal article" date="2014" name="Arch. Virol.">
        <title>Complete genome sequence of a broad-host-range lytic Dickeya spp. bacteriophage ?D5.</title>
        <authorList>
            <person name="Czajkowski R."/>
            <person name="Ozymko Z."/>
            <person name="Zwirowski S."/>
            <person name="Lojkowska E."/>
        </authorList>
    </citation>
    <scope>NUCLEOTIDE SEQUENCE [LARGE SCALE GENOMIC DNA]</scope>
</reference>
<dbReference type="EMBL" id="KJ716335">
    <property type="protein sequence ID" value="AHZ60204.1"/>
    <property type="molecule type" value="Genomic_DNA"/>
</dbReference>
<proteinExistence type="predicted"/>
<dbReference type="RefSeq" id="YP_009103002.1">
    <property type="nucleotide sequence ID" value="NC_025452.1"/>
</dbReference>
<gene>
    <name evidence="1" type="ORF">DA66_0163</name>
</gene>
<evidence type="ECO:0000313" key="2">
    <source>
        <dbReference type="Proteomes" id="UP000028741"/>
    </source>
</evidence>
<protein>
    <submittedName>
        <fullName evidence="1">Uncharacterized protein</fullName>
    </submittedName>
</protein>
<dbReference type="Proteomes" id="UP000028741">
    <property type="component" value="Segment"/>
</dbReference>
<keyword evidence="2" id="KW-1185">Reference proteome</keyword>
<dbReference type="KEGG" id="vg:22113286"/>
<name>A0A075E111_9CAUD</name>
<dbReference type="GeneID" id="22113286"/>
<accession>A0A075E111</accession>
<evidence type="ECO:0000313" key="1">
    <source>
        <dbReference type="EMBL" id="AHZ60204.1"/>
    </source>
</evidence>